<dbReference type="RefSeq" id="WP_308455644.1">
    <property type="nucleotide sequence ID" value="NZ_JAJEQM010000001.1"/>
</dbReference>
<dbReference type="CDD" id="cd07750">
    <property type="entry name" value="PolyPPase_VTC_like"/>
    <property type="match status" value="1"/>
</dbReference>
<name>A0AAE3J8A2_9FIRM</name>
<proteinExistence type="predicted"/>
<feature type="domain" description="VTC" evidence="1">
    <location>
        <begin position="7"/>
        <end position="233"/>
    </location>
</feature>
<keyword evidence="3" id="KW-1185">Reference proteome</keyword>
<dbReference type="Gene3D" id="3.20.100.30">
    <property type="entry name" value="VTC, catalytic tunnel domain"/>
    <property type="match status" value="1"/>
</dbReference>
<gene>
    <name evidence="2" type="ORF">LKE05_00365</name>
</gene>
<protein>
    <submittedName>
        <fullName evidence="2">Polyphosphate polymerase domain-containing protein</fullName>
    </submittedName>
</protein>
<organism evidence="2 3">
    <name type="scientific">Hominilimicola fabiformis</name>
    <dbReference type="NCBI Taxonomy" id="2885356"/>
    <lineage>
        <taxon>Bacteria</taxon>
        <taxon>Bacillati</taxon>
        <taxon>Bacillota</taxon>
        <taxon>Clostridia</taxon>
        <taxon>Eubacteriales</taxon>
        <taxon>Oscillospiraceae</taxon>
        <taxon>Hominilimicola</taxon>
    </lineage>
</organism>
<evidence type="ECO:0000313" key="2">
    <source>
        <dbReference type="EMBL" id="MCC2209257.1"/>
    </source>
</evidence>
<accession>A0AAE3J8A2</accession>
<reference evidence="2 3" key="1">
    <citation type="submission" date="2021-10" db="EMBL/GenBank/DDBJ databases">
        <title>Anaerobic single-cell dispensing facilitates the cultivation of human gut bacteria.</title>
        <authorList>
            <person name="Afrizal A."/>
        </authorList>
    </citation>
    <scope>NUCLEOTIDE SEQUENCE [LARGE SCALE GENOMIC DNA]</scope>
    <source>
        <strain evidence="2 3">CLA-AA-H232</strain>
    </source>
</reference>
<dbReference type="InterPro" id="IPR042267">
    <property type="entry name" value="VTC_sf"/>
</dbReference>
<dbReference type="InterPro" id="IPR018966">
    <property type="entry name" value="VTC_domain"/>
</dbReference>
<dbReference type="AlphaFoldDB" id="A0AAE3J8A2"/>
<sequence>MAIEIFNRYEHKYKLDTKTFNKVLEIMDEHMELDSHCGEHSLYTIANIYYDTKDNSLIRESLSKPAYKEKLRLRSYGVPDMDSKVFLEIKKKYRGLVNKRRTTLELGEAYDFIETGVKPELQDYMNGQVLNELEYCLNLYDLEPKVYIAYDRLAYFEKGNDDLRISFDTNIRTRRSDLLLESGDHGKRLLDSDVWLMEIKTSLAKPLWLCEMLSEFEIRSSSFSKYGTEYKNMMARQKEMPKQKIFVFGNQKQAV</sequence>
<dbReference type="Proteomes" id="UP001198242">
    <property type="component" value="Unassembled WGS sequence"/>
</dbReference>
<dbReference type="EMBL" id="JAJEQM010000001">
    <property type="protein sequence ID" value="MCC2209257.1"/>
    <property type="molecule type" value="Genomic_DNA"/>
</dbReference>
<dbReference type="Pfam" id="PF09359">
    <property type="entry name" value="VTC"/>
    <property type="match status" value="1"/>
</dbReference>
<evidence type="ECO:0000313" key="3">
    <source>
        <dbReference type="Proteomes" id="UP001198242"/>
    </source>
</evidence>
<evidence type="ECO:0000259" key="1">
    <source>
        <dbReference type="Pfam" id="PF09359"/>
    </source>
</evidence>
<dbReference type="GO" id="GO:0006799">
    <property type="term" value="P:polyphosphate biosynthetic process"/>
    <property type="evidence" value="ECO:0007669"/>
    <property type="project" value="UniProtKB-ARBA"/>
</dbReference>
<comment type="caution">
    <text evidence="2">The sequence shown here is derived from an EMBL/GenBank/DDBJ whole genome shotgun (WGS) entry which is preliminary data.</text>
</comment>